<accession>R2REH0</accession>
<evidence type="ECO:0000313" key="2">
    <source>
        <dbReference type="EMBL" id="EOT67104.1"/>
    </source>
</evidence>
<gene>
    <name evidence="2" type="ORF">I585_02625</name>
    <name evidence="1" type="ORF">UAI_03443</name>
</gene>
<dbReference type="AlphaFoldDB" id="R2REH0"/>
<protein>
    <submittedName>
        <fullName evidence="1">Uncharacterized protein</fullName>
    </submittedName>
</protein>
<dbReference type="EMBL" id="AJAK01000022">
    <property type="protein sequence ID" value="EOH74374.1"/>
    <property type="molecule type" value="Genomic_DNA"/>
</dbReference>
<keyword evidence="4" id="KW-1185">Reference proteome</keyword>
<reference evidence="1 3" key="1">
    <citation type="submission" date="2013-02" db="EMBL/GenBank/DDBJ databases">
        <title>The Genome Sequence of Enterococcus malodoratus ATCC_43197.</title>
        <authorList>
            <consortium name="The Broad Institute Genome Sequencing Platform"/>
            <consortium name="The Broad Institute Genome Sequencing Center for Infectious Disease"/>
            <person name="Earl A.M."/>
            <person name="Gilmore M.S."/>
            <person name="Lebreton F."/>
            <person name="Walker B."/>
            <person name="Young S.K."/>
            <person name="Zeng Q."/>
            <person name="Gargeya S."/>
            <person name="Fitzgerald M."/>
            <person name="Haas B."/>
            <person name="Abouelleil A."/>
            <person name="Alvarado L."/>
            <person name="Arachchi H.M."/>
            <person name="Berlin A.M."/>
            <person name="Chapman S.B."/>
            <person name="Dewar J."/>
            <person name="Goldberg J."/>
            <person name="Griggs A."/>
            <person name="Gujja S."/>
            <person name="Hansen M."/>
            <person name="Howarth C."/>
            <person name="Imamovic A."/>
            <person name="Larimer J."/>
            <person name="McCowan C."/>
            <person name="Murphy C."/>
            <person name="Neiman D."/>
            <person name="Pearson M."/>
            <person name="Priest M."/>
            <person name="Roberts A."/>
            <person name="Saif S."/>
            <person name="Shea T."/>
            <person name="Sisk P."/>
            <person name="Sykes S."/>
            <person name="Wortman J."/>
            <person name="Nusbaum C."/>
            <person name="Birren B."/>
        </authorList>
    </citation>
    <scope>NUCLEOTIDE SEQUENCE [LARGE SCALE GENOMIC DNA]</scope>
    <source>
        <strain evidence="1 3">ATCC 43197</strain>
    </source>
</reference>
<evidence type="ECO:0000313" key="4">
    <source>
        <dbReference type="Proteomes" id="UP000014148"/>
    </source>
</evidence>
<organism evidence="1 3">
    <name type="scientific">Enterococcus malodoratus ATCC 43197</name>
    <dbReference type="NCBI Taxonomy" id="1158601"/>
    <lineage>
        <taxon>Bacteria</taxon>
        <taxon>Bacillati</taxon>
        <taxon>Bacillota</taxon>
        <taxon>Bacilli</taxon>
        <taxon>Lactobacillales</taxon>
        <taxon>Enterococcaceae</taxon>
        <taxon>Enterococcus</taxon>
    </lineage>
</organism>
<evidence type="ECO:0000313" key="1">
    <source>
        <dbReference type="EMBL" id="EOH74374.1"/>
    </source>
</evidence>
<comment type="caution">
    <text evidence="1">The sequence shown here is derived from an EMBL/GenBank/DDBJ whole genome shotgun (WGS) entry which is preliminary data.</text>
</comment>
<proteinExistence type="predicted"/>
<dbReference type="Proteomes" id="UP000014148">
    <property type="component" value="Unassembled WGS sequence"/>
</dbReference>
<reference evidence="2 4" key="2">
    <citation type="submission" date="2013-03" db="EMBL/GenBank/DDBJ databases">
        <title>The Genome Sequence of Enterococcus malodoratus ATCC_43197 (PacBio/Illumina hybrid assembly).</title>
        <authorList>
            <consortium name="The Broad Institute Genomics Platform"/>
            <consortium name="The Broad Institute Genome Sequencing Center for Infectious Disease"/>
            <person name="Earl A."/>
            <person name="Russ C."/>
            <person name="Gilmore M."/>
            <person name="Surin D."/>
            <person name="Walker B."/>
            <person name="Young S."/>
            <person name="Zeng Q."/>
            <person name="Gargeya S."/>
            <person name="Fitzgerald M."/>
            <person name="Haas B."/>
            <person name="Abouelleil A."/>
            <person name="Allen A.W."/>
            <person name="Alvarado L."/>
            <person name="Arachchi H.M."/>
            <person name="Berlin A.M."/>
            <person name="Chapman S.B."/>
            <person name="Gainer-Dewar J."/>
            <person name="Goldberg J."/>
            <person name="Griggs A."/>
            <person name="Gujja S."/>
            <person name="Hansen M."/>
            <person name="Howarth C."/>
            <person name="Imamovic A."/>
            <person name="Ireland A."/>
            <person name="Larimer J."/>
            <person name="McCowan C."/>
            <person name="Murphy C."/>
            <person name="Pearson M."/>
            <person name="Poon T.W."/>
            <person name="Priest M."/>
            <person name="Roberts A."/>
            <person name="Saif S."/>
            <person name="Shea T."/>
            <person name="Sisk P."/>
            <person name="Sykes S."/>
            <person name="Wortman J."/>
            <person name="Nusbaum C."/>
            <person name="Birren B."/>
        </authorList>
    </citation>
    <scope>NUCLEOTIDE SEQUENCE [LARGE SCALE GENOMIC DNA]</scope>
    <source>
        <strain evidence="2 4">ATCC 43197</strain>
    </source>
</reference>
<dbReference type="RefSeq" id="WP_010742238.1">
    <property type="nucleotide sequence ID" value="NZ_KB946251.1"/>
</dbReference>
<dbReference type="Proteomes" id="UP000013783">
    <property type="component" value="Unassembled WGS sequence"/>
</dbReference>
<dbReference type="PATRIC" id="fig|1158601.3.peg.3418"/>
<dbReference type="OrthoDB" id="9881717at2"/>
<evidence type="ECO:0000313" key="3">
    <source>
        <dbReference type="Proteomes" id="UP000013783"/>
    </source>
</evidence>
<sequence>MLKEQLFCFFIPTAVKLYPLRETRKKQKIGTVAAVTALSTIALGGFIKADSTNVHAAANFTQGDKETRNPMGAALGSTMAKKYNISMPEANKGYFSGGSTYIGPRVGTSAAGATSTIQVKVSKTTKGTTFELEPAKAGKQPAKATLRLDGVPNISFSNTMKDDVKKGDVTLMADGYKVSKGTSAEKMAFDGNKDGLIEVTDKTMSDKSMGWSLFAAITPLMDKEGDTLNATLNLKLMGANGVEGTSTSLNSMNGEAKPVLTAAKGMGMDTTKAMIDQKGTTLMINTNEDIQAGVYQANVVWTPANDANAQANMANANANRGAINNQ</sequence>
<dbReference type="EMBL" id="ASWA01000003">
    <property type="protein sequence ID" value="EOT67104.1"/>
    <property type="molecule type" value="Genomic_DNA"/>
</dbReference>
<name>R2REH0_9ENTE</name>